<evidence type="ECO:0000256" key="2">
    <source>
        <dbReference type="ARBA" id="ARBA00010958"/>
    </source>
</evidence>
<dbReference type="InterPro" id="IPR046792">
    <property type="entry name" value="Peptidase_C54_cat"/>
</dbReference>
<dbReference type="GO" id="GO:0004197">
    <property type="term" value="F:cysteine-type endopeptidase activity"/>
    <property type="evidence" value="ECO:0007669"/>
    <property type="project" value="TreeGrafter"/>
</dbReference>
<evidence type="ECO:0000313" key="14">
    <source>
        <dbReference type="Proteomes" id="UP000467700"/>
    </source>
</evidence>
<evidence type="ECO:0000256" key="3">
    <source>
        <dbReference type="ARBA" id="ARBA00022448"/>
    </source>
</evidence>
<evidence type="ECO:0000313" key="13">
    <source>
        <dbReference type="EMBL" id="CAA7263585.1"/>
    </source>
</evidence>
<evidence type="ECO:0000259" key="12">
    <source>
        <dbReference type="Pfam" id="PF03416"/>
    </source>
</evidence>
<feature type="domain" description="Peptidase C54 catalytic" evidence="12">
    <location>
        <begin position="5"/>
        <end position="132"/>
    </location>
</feature>
<dbReference type="GO" id="GO:0019786">
    <property type="term" value="F:protein-phosphatidylethanolamide deconjugating activity"/>
    <property type="evidence" value="ECO:0007669"/>
    <property type="project" value="InterPro"/>
</dbReference>
<dbReference type="PANTHER" id="PTHR22624:SF49">
    <property type="entry name" value="CYSTEINE PROTEASE"/>
    <property type="match status" value="1"/>
</dbReference>
<keyword evidence="11" id="KW-0539">Nucleus</keyword>
<reference evidence="13 14" key="1">
    <citation type="submission" date="2020-01" db="EMBL/GenBank/DDBJ databases">
        <authorList>
            <person name="Gupta K D."/>
        </authorList>
    </citation>
    <scope>NUCLEOTIDE SEQUENCE [LARGE SCALE GENOMIC DNA]</scope>
</reference>
<keyword evidence="4 11" id="KW-0963">Cytoplasm</keyword>
<protein>
    <recommendedName>
        <fullName evidence="11">Cysteine protease</fullName>
        <ecNumber evidence="11">3.4.22.-</ecNumber>
    </recommendedName>
</protein>
<dbReference type="GO" id="GO:0000407">
    <property type="term" value="C:phagophore assembly site"/>
    <property type="evidence" value="ECO:0007669"/>
    <property type="project" value="UniProtKB-SubCell"/>
</dbReference>
<dbReference type="SUPFAM" id="SSF54001">
    <property type="entry name" value="Cysteine proteinases"/>
    <property type="match status" value="1"/>
</dbReference>
<gene>
    <name evidence="13" type="ORF">AAE3_LOCUS5893</name>
</gene>
<dbReference type="GO" id="GO:0034727">
    <property type="term" value="P:piecemeal microautophagy of the nucleus"/>
    <property type="evidence" value="ECO:0007669"/>
    <property type="project" value="TreeGrafter"/>
</dbReference>
<keyword evidence="3" id="KW-0813">Transport</keyword>
<evidence type="ECO:0000256" key="1">
    <source>
        <dbReference type="ARBA" id="ARBA00004329"/>
    </source>
</evidence>
<keyword evidence="7" id="KW-0788">Thiol protease</keyword>
<dbReference type="GO" id="GO:0000423">
    <property type="term" value="P:mitophagy"/>
    <property type="evidence" value="ECO:0007669"/>
    <property type="project" value="TreeGrafter"/>
</dbReference>
<evidence type="ECO:0000256" key="7">
    <source>
        <dbReference type="ARBA" id="ARBA00022807"/>
    </source>
</evidence>
<accession>A0A8S0VRI4</accession>
<comment type="similarity">
    <text evidence="2 11">Belongs to the peptidase C54 family.</text>
</comment>
<keyword evidence="9" id="KW-0072">Autophagy</keyword>
<evidence type="ECO:0000256" key="8">
    <source>
        <dbReference type="ARBA" id="ARBA00022927"/>
    </source>
</evidence>
<dbReference type="Proteomes" id="UP000467700">
    <property type="component" value="Unassembled WGS sequence"/>
</dbReference>
<sequence>MALTGKELGTDVGQWLDQVSPLALLAVSVAIGSTHYRTEVYASSHGGAGTGRSPRRWHTTAWGDRPVLLLLGIRLGIEGVNPTHYETITQLYTFPQYVGIAGGRPIPSYYFVGSQADSPFYLDPHNTWSAIPLRPPPPQAILEDRRADVRTIFR</sequence>
<dbReference type="EMBL" id="CACVBS010000040">
    <property type="protein sequence ID" value="CAA7263585.1"/>
    <property type="molecule type" value="Genomic_DNA"/>
</dbReference>
<evidence type="ECO:0000256" key="9">
    <source>
        <dbReference type="ARBA" id="ARBA00023006"/>
    </source>
</evidence>
<dbReference type="InterPro" id="IPR005078">
    <property type="entry name" value="Peptidase_C54"/>
</dbReference>
<dbReference type="GO" id="GO:0015031">
    <property type="term" value="P:protein transport"/>
    <property type="evidence" value="ECO:0007669"/>
    <property type="project" value="UniProtKB-KW"/>
</dbReference>
<dbReference type="Pfam" id="PF03416">
    <property type="entry name" value="Peptidase_C54"/>
    <property type="match status" value="1"/>
</dbReference>
<comment type="function">
    <text evidence="11">Required for selective autophagic degradation of the nucleus (nucleophagy) as well as for mitophagy which contributes to regulate mitochondrial quantity and quality by eliminating the mitochondria to a basal level to fulfill cellular energy requirements and preventing excess ROS production.</text>
</comment>
<evidence type="ECO:0000256" key="6">
    <source>
        <dbReference type="ARBA" id="ARBA00022801"/>
    </source>
</evidence>
<dbReference type="GO" id="GO:0005634">
    <property type="term" value="C:nucleus"/>
    <property type="evidence" value="ECO:0007669"/>
    <property type="project" value="UniProtKB-SubCell"/>
</dbReference>
<comment type="subcellular location">
    <subcellularLocation>
        <location evidence="11">Nucleus</location>
    </subcellularLocation>
    <subcellularLocation>
        <location evidence="11">Cytoplasm</location>
    </subcellularLocation>
    <subcellularLocation>
        <location evidence="1">Preautophagosomal structure</location>
    </subcellularLocation>
</comment>
<dbReference type="InterPro" id="IPR038765">
    <property type="entry name" value="Papain-like_cys_pep_sf"/>
</dbReference>
<dbReference type="PANTHER" id="PTHR22624">
    <property type="entry name" value="CYSTEINE PROTEASE ATG4"/>
    <property type="match status" value="1"/>
</dbReference>
<keyword evidence="5 11" id="KW-0645">Protease</keyword>
<dbReference type="EC" id="3.4.22.-" evidence="11"/>
<name>A0A8S0VRI4_CYCAE</name>
<dbReference type="GO" id="GO:0000045">
    <property type="term" value="P:autophagosome assembly"/>
    <property type="evidence" value="ECO:0007669"/>
    <property type="project" value="TreeGrafter"/>
</dbReference>
<dbReference type="OrthoDB" id="2960936at2759"/>
<keyword evidence="14" id="KW-1185">Reference proteome</keyword>
<comment type="caution">
    <text evidence="13">The sequence shown here is derived from an EMBL/GenBank/DDBJ whole genome shotgun (WGS) entry which is preliminary data.</text>
</comment>
<comment type="catalytic activity">
    <reaction evidence="10">
        <text>[protein]-C-terminal L-amino acid-glycyl-phosphatidylethanolamide + H2O = [protein]-C-terminal L-amino acid-glycine + a 1,2-diacyl-sn-glycero-3-phosphoethanolamine</text>
        <dbReference type="Rhea" id="RHEA:67548"/>
        <dbReference type="Rhea" id="RHEA-COMP:17323"/>
        <dbReference type="Rhea" id="RHEA-COMP:17324"/>
        <dbReference type="ChEBI" id="CHEBI:15377"/>
        <dbReference type="ChEBI" id="CHEBI:64612"/>
        <dbReference type="ChEBI" id="CHEBI:172940"/>
        <dbReference type="ChEBI" id="CHEBI:172941"/>
    </reaction>
    <physiologicalReaction direction="left-to-right" evidence="10">
        <dbReference type="Rhea" id="RHEA:67549"/>
    </physiologicalReaction>
</comment>
<keyword evidence="8" id="KW-0653">Protein transport</keyword>
<keyword evidence="6 11" id="KW-0378">Hydrolase</keyword>
<evidence type="ECO:0000256" key="5">
    <source>
        <dbReference type="ARBA" id="ARBA00022670"/>
    </source>
</evidence>
<evidence type="ECO:0000256" key="11">
    <source>
        <dbReference type="RuleBase" id="RU363115"/>
    </source>
</evidence>
<evidence type="ECO:0000256" key="10">
    <source>
        <dbReference type="ARBA" id="ARBA00029362"/>
    </source>
</evidence>
<proteinExistence type="inferred from homology"/>
<dbReference type="AlphaFoldDB" id="A0A8S0VRI4"/>
<dbReference type="GO" id="GO:0035973">
    <property type="term" value="P:aggrephagy"/>
    <property type="evidence" value="ECO:0007669"/>
    <property type="project" value="TreeGrafter"/>
</dbReference>
<evidence type="ECO:0000256" key="4">
    <source>
        <dbReference type="ARBA" id="ARBA00022490"/>
    </source>
</evidence>
<dbReference type="GO" id="GO:0016485">
    <property type="term" value="P:protein processing"/>
    <property type="evidence" value="ECO:0007669"/>
    <property type="project" value="TreeGrafter"/>
</dbReference>
<organism evidence="13 14">
    <name type="scientific">Cyclocybe aegerita</name>
    <name type="common">Black poplar mushroom</name>
    <name type="synonym">Agrocybe aegerita</name>
    <dbReference type="NCBI Taxonomy" id="1973307"/>
    <lineage>
        <taxon>Eukaryota</taxon>
        <taxon>Fungi</taxon>
        <taxon>Dikarya</taxon>
        <taxon>Basidiomycota</taxon>
        <taxon>Agaricomycotina</taxon>
        <taxon>Agaricomycetes</taxon>
        <taxon>Agaricomycetidae</taxon>
        <taxon>Agaricales</taxon>
        <taxon>Agaricineae</taxon>
        <taxon>Bolbitiaceae</taxon>
        <taxon>Cyclocybe</taxon>
    </lineage>
</organism>